<keyword evidence="3" id="KW-0326">Glycosidase</keyword>
<name>A0AAX4JLJ7_9TREE</name>
<dbReference type="Gene3D" id="2.60.120.260">
    <property type="entry name" value="Galactose-binding domain-like"/>
    <property type="match status" value="1"/>
</dbReference>
<organism evidence="9 10">
    <name type="scientific">Kwoniella dendrophila CBS 6074</name>
    <dbReference type="NCBI Taxonomy" id="1295534"/>
    <lineage>
        <taxon>Eukaryota</taxon>
        <taxon>Fungi</taxon>
        <taxon>Dikarya</taxon>
        <taxon>Basidiomycota</taxon>
        <taxon>Agaricomycotina</taxon>
        <taxon>Tremellomycetes</taxon>
        <taxon>Tremellales</taxon>
        <taxon>Cryptococcaceae</taxon>
        <taxon>Kwoniella</taxon>
    </lineage>
</organism>
<dbReference type="Proteomes" id="UP001355207">
    <property type="component" value="Chromosome 1"/>
</dbReference>
<protein>
    <recommendedName>
        <fullName evidence="11">Beta-galactosidase</fullName>
    </recommendedName>
</protein>
<accession>A0AAX4JLJ7</accession>
<evidence type="ECO:0000256" key="1">
    <source>
        <dbReference type="ARBA" id="ARBA00007401"/>
    </source>
</evidence>
<dbReference type="Gene3D" id="2.60.40.10">
    <property type="entry name" value="Immunoglobulins"/>
    <property type="match status" value="1"/>
</dbReference>
<comment type="similarity">
    <text evidence="1">Belongs to the glycosyl hydrolase 2 family.</text>
</comment>
<dbReference type="InterPro" id="IPR051913">
    <property type="entry name" value="GH2_Domain-Containing"/>
</dbReference>
<dbReference type="PANTHER" id="PTHR42732">
    <property type="entry name" value="BETA-GALACTOSIDASE"/>
    <property type="match status" value="1"/>
</dbReference>
<evidence type="ECO:0000259" key="8">
    <source>
        <dbReference type="Pfam" id="PF02837"/>
    </source>
</evidence>
<feature type="domain" description="Glycoside hydrolase family 2 immunoglobulin-like beta-sandwich" evidence="6">
    <location>
        <begin position="255"/>
        <end position="320"/>
    </location>
</feature>
<feature type="region of interest" description="Disordered" evidence="4">
    <location>
        <begin position="629"/>
        <end position="676"/>
    </location>
</feature>
<evidence type="ECO:0000313" key="10">
    <source>
        <dbReference type="Proteomes" id="UP001355207"/>
    </source>
</evidence>
<dbReference type="InterPro" id="IPR006102">
    <property type="entry name" value="Ig-like_GH2"/>
</dbReference>
<dbReference type="InterPro" id="IPR006104">
    <property type="entry name" value="Glyco_hydro_2_N"/>
</dbReference>
<feature type="compositionally biased region" description="Low complexity" evidence="4">
    <location>
        <begin position="650"/>
        <end position="676"/>
    </location>
</feature>
<dbReference type="Gene3D" id="3.20.20.80">
    <property type="entry name" value="Glycosidases"/>
    <property type="match status" value="1"/>
</dbReference>
<feature type="signal peptide" evidence="5">
    <location>
        <begin position="1"/>
        <end position="18"/>
    </location>
</feature>
<sequence length="724" mass="80632">MVSLTALSLLLLSSPQWATSIFGQYQSDGSGYQVQKPPLSTNWTSKVGTDPWTEYPRPQQKREKWKSLNGIWKYQKATSFDDLQNIPQNLDEKSNWGKSVMIPSCIESGLSGLQVPLKDNEFSWFQTKFNVPQEWSGQNLLINFGAVDYEATVFINGKKATNHKGGYTRFDAEISSFVEYGKDNEIAVFVHDPSDSEDYVIAAGKQTKNPSHIFYTPCSGIWQSVFIEPVPRSYIQRIDLSGDMYGVATINVLTSDSSSQSIKISVSDAQGTAYESTGNSDSPFNFTLPNAKLWSPDSPNLYDVTVTMGDDVVQTYTGFRSLGKGDVQGTIRPLLNGEFIFTFGTLDQGYWPDGIYTPPSKEAMEFDLKYLKELGFNMVRKHIKVETDLFYRACDEMGLLVIQDMPSTTARKQFLPNQAQQDQWVEELKELVNLHKSFPSIYTWVIFNEGWGQPTDGPETRHAPMVKDLDPTRLIDATSGWHDHGAGDYSDNHHYPDPQCGMLNAENPSGPYDPSRIGFQGEFGGLGYNVSIDHLWNDPKAIKSINETYEIDETLEKWNSRSRDLLTMLQSQISTHACSGAVWTQTVDVEGEINGLMTYDRNLDRVDRGIWKEAIQNLFKAAAAKGATNGSGSAKENHNNQSNVATSGTSSSASNKVNNQNNSPSSSFSSTSTTKSTSNTITKISRTFIDSSSLPLLSKLNLLNLNTYIYITLLFSMLIGISIL</sequence>
<dbReference type="SUPFAM" id="SSF49785">
    <property type="entry name" value="Galactose-binding domain-like"/>
    <property type="match status" value="1"/>
</dbReference>
<evidence type="ECO:0000256" key="3">
    <source>
        <dbReference type="ARBA" id="ARBA00023295"/>
    </source>
</evidence>
<feature type="domain" description="Glycosyl hydrolases family 2 sugar binding" evidence="8">
    <location>
        <begin position="119"/>
        <end position="197"/>
    </location>
</feature>
<dbReference type="Pfam" id="PF02837">
    <property type="entry name" value="Glyco_hydro_2_N"/>
    <property type="match status" value="1"/>
</dbReference>
<dbReference type="Pfam" id="PF00703">
    <property type="entry name" value="Glyco_hydro_2"/>
    <property type="match status" value="1"/>
</dbReference>
<dbReference type="InterPro" id="IPR006103">
    <property type="entry name" value="Glyco_hydro_2_cat"/>
</dbReference>
<reference evidence="9 10" key="1">
    <citation type="submission" date="2024-01" db="EMBL/GenBank/DDBJ databases">
        <title>Comparative genomics of Cryptococcus and Kwoniella reveals pathogenesis evolution and contrasting modes of karyotype evolution via chromosome fusion or intercentromeric recombination.</title>
        <authorList>
            <person name="Coelho M.A."/>
            <person name="David-Palma M."/>
            <person name="Shea T."/>
            <person name="Bowers K."/>
            <person name="McGinley-Smith S."/>
            <person name="Mohammad A.W."/>
            <person name="Gnirke A."/>
            <person name="Yurkov A.M."/>
            <person name="Nowrousian M."/>
            <person name="Sun S."/>
            <person name="Cuomo C.A."/>
            <person name="Heitman J."/>
        </authorList>
    </citation>
    <scope>NUCLEOTIDE SEQUENCE [LARGE SCALE GENOMIC DNA]</scope>
    <source>
        <strain evidence="9 10">CBS 6074</strain>
    </source>
</reference>
<evidence type="ECO:0000313" key="9">
    <source>
        <dbReference type="EMBL" id="WWC86260.1"/>
    </source>
</evidence>
<evidence type="ECO:0000259" key="6">
    <source>
        <dbReference type="Pfam" id="PF00703"/>
    </source>
</evidence>
<keyword evidence="5" id="KW-0732">Signal</keyword>
<evidence type="ECO:0000259" key="7">
    <source>
        <dbReference type="Pfam" id="PF02836"/>
    </source>
</evidence>
<evidence type="ECO:0000256" key="5">
    <source>
        <dbReference type="SAM" id="SignalP"/>
    </source>
</evidence>
<dbReference type="EMBL" id="CP144098">
    <property type="protein sequence ID" value="WWC86260.1"/>
    <property type="molecule type" value="Genomic_DNA"/>
</dbReference>
<keyword evidence="10" id="KW-1185">Reference proteome</keyword>
<dbReference type="GO" id="GO:0005975">
    <property type="term" value="P:carbohydrate metabolic process"/>
    <property type="evidence" value="ECO:0007669"/>
    <property type="project" value="InterPro"/>
</dbReference>
<evidence type="ECO:0008006" key="11">
    <source>
        <dbReference type="Google" id="ProtNLM"/>
    </source>
</evidence>
<dbReference type="SUPFAM" id="SSF49303">
    <property type="entry name" value="beta-Galactosidase/glucuronidase domain"/>
    <property type="match status" value="1"/>
</dbReference>
<dbReference type="GO" id="GO:0004553">
    <property type="term" value="F:hydrolase activity, hydrolyzing O-glycosyl compounds"/>
    <property type="evidence" value="ECO:0007669"/>
    <property type="project" value="InterPro"/>
</dbReference>
<evidence type="ECO:0000256" key="2">
    <source>
        <dbReference type="ARBA" id="ARBA00022801"/>
    </source>
</evidence>
<dbReference type="InterPro" id="IPR008979">
    <property type="entry name" value="Galactose-bd-like_sf"/>
</dbReference>
<dbReference type="GeneID" id="91091805"/>
<keyword evidence="2" id="KW-0378">Hydrolase</keyword>
<dbReference type="Pfam" id="PF02836">
    <property type="entry name" value="Glyco_hydro_2_C"/>
    <property type="match status" value="1"/>
</dbReference>
<gene>
    <name evidence="9" type="ORF">L201_001133</name>
</gene>
<dbReference type="RefSeq" id="XP_066073023.1">
    <property type="nucleotide sequence ID" value="XM_066216926.1"/>
</dbReference>
<dbReference type="InterPro" id="IPR017853">
    <property type="entry name" value="GH"/>
</dbReference>
<dbReference type="PANTHER" id="PTHR42732:SF2">
    <property type="entry name" value="BETA-MANNOSIDASE"/>
    <property type="match status" value="1"/>
</dbReference>
<dbReference type="InterPro" id="IPR036156">
    <property type="entry name" value="Beta-gal/glucu_dom_sf"/>
</dbReference>
<feature type="chain" id="PRO_5044005216" description="Beta-galactosidase" evidence="5">
    <location>
        <begin position="19"/>
        <end position="724"/>
    </location>
</feature>
<feature type="domain" description="Glycoside hydrolase family 2 catalytic" evidence="7">
    <location>
        <begin position="361"/>
        <end position="483"/>
    </location>
</feature>
<dbReference type="SUPFAM" id="SSF51445">
    <property type="entry name" value="(Trans)glycosidases"/>
    <property type="match status" value="1"/>
</dbReference>
<dbReference type="InterPro" id="IPR013783">
    <property type="entry name" value="Ig-like_fold"/>
</dbReference>
<evidence type="ECO:0000256" key="4">
    <source>
        <dbReference type="SAM" id="MobiDB-lite"/>
    </source>
</evidence>
<proteinExistence type="inferred from homology"/>
<dbReference type="AlphaFoldDB" id="A0AAX4JLJ7"/>
<feature type="compositionally biased region" description="Polar residues" evidence="4">
    <location>
        <begin position="629"/>
        <end position="649"/>
    </location>
</feature>